<protein>
    <submittedName>
        <fullName evidence="1">Uncharacterized protein</fullName>
    </submittedName>
</protein>
<evidence type="ECO:0000313" key="2">
    <source>
        <dbReference type="Proteomes" id="UP001375240"/>
    </source>
</evidence>
<comment type="caution">
    <text evidence="1">The sequence shown here is derived from an EMBL/GenBank/DDBJ whole genome shotgun (WGS) entry which is preliminary data.</text>
</comment>
<dbReference type="Proteomes" id="UP001375240">
    <property type="component" value="Unassembled WGS sequence"/>
</dbReference>
<proteinExistence type="predicted"/>
<organism evidence="1 2">
    <name type="scientific">Orbilia brochopaga</name>
    <dbReference type="NCBI Taxonomy" id="3140254"/>
    <lineage>
        <taxon>Eukaryota</taxon>
        <taxon>Fungi</taxon>
        <taxon>Dikarya</taxon>
        <taxon>Ascomycota</taxon>
        <taxon>Pezizomycotina</taxon>
        <taxon>Orbiliomycetes</taxon>
        <taxon>Orbiliales</taxon>
        <taxon>Orbiliaceae</taxon>
        <taxon>Orbilia</taxon>
    </lineage>
</organism>
<dbReference type="EMBL" id="JAVHNQ010000005">
    <property type="protein sequence ID" value="KAK6346780.1"/>
    <property type="molecule type" value="Genomic_DNA"/>
</dbReference>
<accession>A0AAV9UTK4</accession>
<reference evidence="1 2" key="1">
    <citation type="submission" date="2019-10" db="EMBL/GenBank/DDBJ databases">
        <authorList>
            <person name="Palmer J.M."/>
        </authorList>
    </citation>
    <scope>NUCLEOTIDE SEQUENCE [LARGE SCALE GENOMIC DNA]</scope>
    <source>
        <strain evidence="1 2">TWF696</strain>
    </source>
</reference>
<dbReference type="AlphaFoldDB" id="A0AAV9UTK4"/>
<sequence length="274" mass="31527">MNLIKKMSKLSRATRRKMRSLFPSIKRFQTTSRPTTPTKKSQNCDTSSLLDPDHSRLFFWKRRYIYSLLLFKIRAASMSSDNKMGPYIPANEMPLAQFGLVYRVNVAPHLAAVNPWSFAGGAPETQSLSALRNTAWDDYEMKFVFQEASKNDAGGWSFFIVTDTPNNYIRYHVDSQNVVTADVGPGGEIAGYCFEVSSPLSDANYQSFMLTDDMELDDGLWEAEDKTIDRRSTYMVRKRETEEGDAQEERIHVELREYHRVFRIPFGNDVFFAE</sequence>
<keyword evidence="2" id="KW-1185">Reference proteome</keyword>
<gene>
    <name evidence="1" type="ORF">TWF696_006889</name>
</gene>
<evidence type="ECO:0000313" key="1">
    <source>
        <dbReference type="EMBL" id="KAK6346780.1"/>
    </source>
</evidence>
<name>A0AAV9UTK4_9PEZI</name>